<gene>
    <name evidence="1" type="ORF">Amon02_001144500</name>
</gene>
<keyword evidence="2" id="KW-1185">Reference proteome</keyword>
<dbReference type="EMBL" id="BSXS01012457">
    <property type="protein sequence ID" value="GMF02381.1"/>
    <property type="molecule type" value="Genomic_DNA"/>
</dbReference>
<organism evidence="1 2">
    <name type="scientific">Ambrosiozyma monospora</name>
    <name type="common">Yeast</name>
    <name type="synonym">Endomycopsis monosporus</name>
    <dbReference type="NCBI Taxonomy" id="43982"/>
    <lineage>
        <taxon>Eukaryota</taxon>
        <taxon>Fungi</taxon>
        <taxon>Dikarya</taxon>
        <taxon>Ascomycota</taxon>
        <taxon>Saccharomycotina</taxon>
        <taxon>Pichiomycetes</taxon>
        <taxon>Pichiales</taxon>
        <taxon>Pichiaceae</taxon>
        <taxon>Ambrosiozyma</taxon>
    </lineage>
</organism>
<dbReference type="Proteomes" id="UP001165064">
    <property type="component" value="Unassembled WGS sequence"/>
</dbReference>
<accession>A0ACB5U5C6</accession>
<comment type="caution">
    <text evidence="1">The sequence shown here is derived from an EMBL/GenBank/DDBJ whole genome shotgun (WGS) entry which is preliminary data.</text>
</comment>
<name>A0ACB5U5C6_AMBMO</name>
<evidence type="ECO:0000313" key="1">
    <source>
        <dbReference type="EMBL" id="GMF02381.1"/>
    </source>
</evidence>
<proteinExistence type="predicted"/>
<evidence type="ECO:0000313" key="2">
    <source>
        <dbReference type="Proteomes" id="UP001165064"/>
    </source>
</evidence>
<reference evidence="1" key="1">
    <citation type="submission" date="2023-04" db="EMBL/GenBank/DDBJ databases">
        <title>Ambrosiozyma monospora NBRC 10751.</title>
        <authorList>
            <person name="Ichikawa N."/>
            <person name="Sato H."/>
            <person name="Tonouchi N."/>
        </authorList>
    </citation>
    <scope>NUCLEOTIDE SEQUENCE</scope>
    <source>
        <strain evidence="1">NBRC 10751</strain>
    </source>
</reference>
<protein>
    <submittedName>
        <fullName evidence="1">Unnamed protein product</fullName>
    </submittedName>
</protein>
<sequence length="300" mass="33001">MRSFKNDEDKYKTMLSDACSSKIIGRSDDNDRKKRIRLILKEMFRVVSMEPERRRNKTSQVSVTVISPGKKYSAKVYQNANNSYQESVPARSHSTTSSPKVRRASAANKSPKAVRPSFSRFPKSKSASNVTIVYDPNDGLSPSSILSRMGVEKTKILPPPKITQGSLATAISTPNPADILQSSSSNFNSLPSFHQNFPYADHQNTTTRSGTNFYKTFNSNVNAHALATVDIPPSPPIHTNTSCSVNPSTQLNNFNFFDQANNSHLSLLYGNPIPATATTTTSTTNANLTSSTLHYQVVYP</sequence>